<protein>
    <recommendedName>
        <fullName evidence="9">RRM domain-containing protein</fullName>
    </recommendedName>
</protein>
<evidence type="ECO:0000256" key="1">
    <source>
        <dbReference type="ARBA" id="ARBA00004141"/>
    </source>
</evidence>
<feature type="compositionally biased region" description="Basic and acidic residues" evidence="7">
    <location>
        <begin position="591"/>
        <end position="612"/>
    </location>
</feature>
<evidence type="ECO:0000313" key="10">
    <source>
        <dbReference type="EMBL" id="GAA0147871.1"/>
    </source>
</evidence>
<reference evidence="10 11" key="1">
    <citation type="submission" date="2024-01" db="EMBL/GenBank/DDBJ databases">
        <title>The complete chloroplast genome sequence of Lithospermum erythrorhizon: insights into the phylogenetic relationship among Boraginaceae species and the maternal lineages of purple gromwells.</title>
        <authorList>
            <person name="Okada T."/>
            <person name="Watanabe K."/>
        </authorList>
    </citation>
    <scope>NUCLEOTIDE SEQUENCE [LARGE SCALE GENOMIC DNA]</scope>
</reference>
<evidence type="ECO:0000256" key="3">
    <source>
        <dbReference type="ARBA" id="ARBA00022692"/>
    </source>
</evidence>
<keyword evidence="11" id="KW-1185">Reference proteome</keyword>
<dbReference type="GO" id="GO:0003723">
    <property type="term" value="F:RNA binding"/>
    <property type="evidence" value="ECO:0007669"/>
    <property type="project" value="UniProtKB-UniRule"/>
</dbReference>
<accession>A0AAV3P998</accession>
<dbReference type="InterPro" id="IPR035979">
    <property type="entry name" value="RBD_domain_sf"/>
</dbReference>
<feature type="region of interest" description="Disordered" evidence="7">
    <location>
        <begin position="591"/>
        <end position="635"/>
    </location>
</feature>
<feature type="compositionally biased region" description="Polar residues" evidence="7">
    <location>
        <begin position="917"/>
        <end position="958"/>
    </location>
</feature>
<gene>
    <name evidence="10" type="ORF">LIER_07467</name>
</gene>
<dbReference type="SUPFAM" id="SSF54928">
    <property type="entry name" value="RNA-binding domain, RBD"/>
    <property type="match status" value="1"/>
</dbReference>
<evidence type="ECO:0000256" key="7">
    <source>
        <dbReference type="SAM" id="MobiDB-lite"/>
    </source>
</evidence>
<feature type="region of interest" description="Disordered" evidence="7">
    <location>
        <begin position="890"/>
        <end position="982"/>
    </location>
</feature>
<name>A0AAV3P998_LITER</name>
<dbReference type="AlphaFoldDB" id="A0AAV3P998"/>
<feature type="region of interest" description="Disordered" evidence="7">
    <location>
        <begin position="29"/>
        <end position="59"/>
    </location>
</feature>
<dbReference type="EMBL" id="BAABME010001151">
    <property type="protein sequence ID" value="GAA0147871.1"/>
    <property type="molecule type" value="Genomic_DNA"/>
</dbReference>
<sequence>MGSKSRERSYSFDVLQWMEQNDVVLSDSLSSLHSDNNNNIKKKKNRRRKKKLNSENSVESQASAILESDEIVNFDYIDEVEYGGRGFSCSSVNGVVQFGGELRQRNVGFVNSGRSDEVSGSGSGIGVEENGGKEEIMGSKKREIVNERRLEGEVSLDWKKLMASDPRLMENCLIETSPIKHFMEDLHTGHSFRSTLTLGNEKERERVYDTIFRLPWRCELVIDVGFFVCLDSFLSVFTIMPVRMAMTLWQSFKKRQFDKPSAEELSDFGCLLVMACGVTLMQQIDISMIYHMIRGQGTIKLYVVYNVLEIFDRLFQNFVGDVMQTVFNSANGLAHSAPENTWNALPRFVSDEVLAIVSSNILMLRIHSFLMQLLFFSCTCKHLAITLSTCIVAHNNALFTLLLSNNFAEIKSNVFKRFSKDNVHSIVYSDSIERFHICAFLLFVLAQNLLEAEGPWFKNFLSNALYVYLCEVFVDIIKHSFVAKFNDIKPIAFSEFLEDLSNQTLNKLTDPGKRKLIFVPLAPACVVLRVLRPVYAAHLPYNPLPWRVICMLLLATMTFVMLGILKIMVSMGLKHHASCINLLEKSMENKDKTTMENNDNKVVENKDKKTGEDDALPTSNPDLSTNNSNQVKTVKVSNLSKNTSKDELEEFISFSGEIQYIDMQKESETTQTAYVTFKNPKEAETAMLLSGATIASNSISVVLAENYKLPTDAVLKADSKSKTNDDSHGTTRKAEDMVSTMLAKGFILGKDALNKAKSLDEKHNLSSKASATVVSIDNKIGLTEKISVGAAVVNDKVKEIDGKFQVSEKTKSAYAVAEQKASDAGTAIMSNSLLATGASWVSNAFGKVANAVGGVSMMTKEKVEKAEEAKKEALQNEEKSMVGDFAKFQLDDSSVEDTPGGSVKATDQIKKVDQLKPTDQTNPVNAKDQTQQLNATEDQTKNTNATTQPSPVNATAQTKKVDHDKTTDQTKTVGSTDQTNKI</sequence>
<keyword evidence="5 8" id="KW-0472">Membrane</keyword>
<feature type="compositionally biased region" description="Basic and acidic residues" evidence="7">
    <location>
        <begin position="907"/>
        <end position="916"/>
    </location>
</feature>
<dbReference type="PANTHER" id="PTHR13317:SF4">
    <property type="entry name" value="TRANSMEMBRANE ANTERIOR POSTERIOR TRANSFORMATION PROTEIN 1 HOMOLOG"/>
    <property type="match status" value="1"/>
</dbReference>
<dbReference type="SMART" id="SM00360">
    <property type="entry name" value="RRM"/>
    <property type="match status" value="1"/>
</dbReference>
<comment type="subcellular location">
    <subcellularLocation>
        <location evidence="1">Membrane</location>
        <topology evidence="1">Multi-pass membrane protein</topology>
    </subcellularLocation>
</comment>
<evidence type="ECO:0000256" key="4">
    <source>
        <dbReference type="ARBA" id="ARBA00022989"/>
    </source>
</evidence>
<dbReference type="InterPro" id="IPR000504">
    <property type="entry name" value="RRM_dom"/>
</dbReference>
<comment type="caution">
    <text evidence="10">The sequence shown here is derived from an EMBL/GenBank/DDBJ whole genome shotgun (WGS) entry which is preliminary data.</text>
</comment>
<feature type="domain" description="RRM" evidence="9">
    <location>
        <begin position="632"/>
        <end position="706"/>
    </location>
</feature>
<keyword evidence="4 8" id="KW-1133">Transmembrane helix</keyword>
<evidence type="ECO:0000256" key="2">
    <source>
        <dbReference type="ARBA" id="ARBA00008803"/>
    </source>
</evidence>
<feature type="region of interest" description="Disordered" evidence="7">
    <location>
        <begin position="113"/>
        <end position="133"/>
    </location>
</feature>
<dbReference type="InterPro" id="IPR008010">
    <property type="entry name" value="Tatp1"/>
</dbReference>
<keyword evidence="3 8" id="KW-0812">Transmembrane</keyword>
<keyword evidence="6" id="KW-0694">RNA-binding</keyword>
<feature type="compositionally biased region" description="Polar residues" evidence="7">
    <location>
        <begin position="617"/>
        <end position="635"/>
    </location>
</feature>
<dbReference type="Proteomes" id="UP001454036">
    <property type="component" value="Unassembled WGS sequence"/>
</dbReference>
<evidence type="ECO:0000313" key="11">
    <source>
        <dbReference type="Proteomes" id="UP001454036"/>
    </source>
</evidence>
<dbReference type="Pfam" id="PF05346">
    <property type="entry name" value="DUF747"/>
    <property type="match status" value="1"/>
</dbReference>
<dbReference type="PANTHER" id="PTHR13317">
    <property type="entry name" value="TRANSMEMBRANE ANTERIOR POSTERIOR TRANSFORMATION PROTEIN 1 HOMOLOG"/>
    <property type="match status" value="1"/>
</dbReference>
<dbReference type="Pfam" id="PF00076">
    <property type="entry name" value="RRM_1"/>
    <property type="match status" value="1"/>
</dbReference>
<comment type="similarity">
    <text evidence="2">Belongs to the TAPT1 family.</text>
</comment>
<feature type="compositionally biased region" description="Low complexity" evidence="7">
    <location>
        <begin position="29"/>
        <end position="39"/>
    </location>
</feature>
<feature type="transmembrane region" description="Helical" evidence="8">
    <location>
        <begin position="544"/>
        <end position="565"/>
    </location>
</feature>
<organism evidence="10 11">
    <name type="scientific">Lithospermum erythrorhizon</name>
    <name type="common">Purple gromwell</name>
    <name type="synonym">Lithospermum officinale var. erythrorhizon</name>
    <dbReference type="NCBI Taxonomy" id="34254"/>
    <lineage>
        <taxon>Eukaryota</taxon>
        <taxon>Viridiplantae</taxon>
        <taxon>Streptophyta</taxon>
        <taxon>Embryophyta</taxon>
        <taxon>Tracheophyta</taxon>
        <taxon>Spermatophyta</taxon>
        <taxon>Magnoliopsida</taxon>
        <taxon>eudicotyledons</taxon>
        <taxon>Gunneridae</taxon>
        <taxon>Pentapetalae</taxon>
        <taxon>asterids</taxon>
        <taxon>lamiids</taxon>
        <taxon>Boraginales</taxon>
        <taxon>Boraginaceae</taxon>
        <taxon>Boraginoideae</taxon>
        <taxon>Lithospermeae</taxon>
        <taxon>Lithospermum</taxon>
    </lineage>
</organism>
<proteinExistence type="inferred from homology"/>
<feature type="transmembrane region" description="Helical" evidence="8">
    <location>
        <begin position="516"/>
        <end position="538"/>
    </location>
</feature>
<dbReference type="Gene3D" id="3.30.70.330">
    <property type="match status" value="1"/>
</dbReference>
<dbReference type="PROSITE" id="PS50102">
    <property type="entry name" value="RRM"/>
    <property type="match status" value="1"/>
</dbReference>
<feature type="compositionally biased region" description="Polar residues" evidence="7">
    <location>
        <begin position="969"/>
        <end position="982"/>
    </location>
</feature>
<dbReference type="InterPro" id="IPR012677">
    <property type="entry name" value="Nucleotide-bd_a/b_plait_sf"/>
</dbReference>
<evidence type="ECO:0000256" key="5">
    <source>
        <dbReference type="ARBA" id="ARBA00023136"/>
    </source>
</evidence>
<evidence type="ECO:0000259" key="9">
    <source>
        <dbReference type="PROSITE" id="PS50102"/>
    </source>
</evidence>
<dbReference type="GO" id="GO:0005789">
    <property type="term" value="C:endoplasmic reticulum membrane"/>
    <property type="evidence" value="ECO:0007669"/>
    <property type="project" value="TreeGrafter"/>
</dbReference>
<evidence type="ECO:0000256" key="8">
    <source>
        <dbReference type="SAM" id="Phobius"/>
    </source>
</evidence>
<feature type="compositionally biased region" description="Basic residues" evidence="7">
    <location>
        <begin position="40"/>
        <end position="51"/>
    </location>
</feature>
<evidence type="ECO:0000256" key="6">
    <source>
        <dbReference type="PROSITE-ProRule" id="PRU00176"/>
    </source>
</evidence>
<feature type="compositionally biased region" description="Basic and acidic residues" evidence="7">
    <location>
        <begin position="959"/>
        <end position="968"/>
    </location>
</feature>